<reference evidence="1" key="1">
    <citation type="submission" date="2015-11" db="EMBL/GenBank/DDBJ databases">
        <title>De novo transcriptome assembly of four potential Pierce s Disease insect vectors from Arizona vineyards.</title>
        <authorList>
            <person name="Tassone E.E."/>
        </authorList>
    </citation>
    <scope>NUCLEOTIDE SEQUENCE</scope>
</reference>
<evidence type="ECO:0000313" key="1">
    <source>
        <dbReference type="EMBL" id="JAT11298.1"/>
    </source>
</evidence>
<protein>
    <submittedName>
        <fullName evidence="1">Uncharacterized protein</fullName>
    </submittedName>
</protein>
<accession>A0A1B6KIL5</accession>
<organism evidence="1">
    <name type="scientific">Graphocephala atropunctata</name>
    <dbReference type="NCBI Taxonomy" id="36148"/>
    <lineage>
        <taxon>Eukaryota</taxon>
        <taxon>Metazoa</taxon>
        <taxon>Ecdysozoa</taxon>
        <taxon>Arthropoda</taxon>
        <taxon>Hexapoda</taxon>
        <taxon>Insecta</taxon>
        <taxon>Pterygota</taxon>
        <taxon>Neoptera</taxon>
        <taxon>Paraneoptera</taxon>
        <taxon>Hemiptera</taxon>
        <taxon>Auchenorrhyncha</taxon>
        <taxon>Membracoidea</taxon>
        <taxon>Cicadellidae</taxon>
        <taxon>Cicadellinae</taxon>
        <taxon>Cicadellini</taxon>
        <taxon>Graphocephala</taxon>
    </lineage>
</organism>
<dbReference type="EMBL" id="GEBQ01028679">
    <property type="protein sequence ID" value="JAT11298.1"/>
    <property type="molecule type" value="Transcribed_RNA"/>
</dbReference>
<sequence length="117" mass="13828">ECEVCAKDILEHVKQEHSDLNIHTNEENSMFLNDYFEYEEKITWDIPFFVHEQFFWDETFSDPASKLLKIIFHAVPDGKPKDNFYCKVTLQSEETEFVSKINLNMDPDADDDENSIT</sequence>
<feature type="non-terminal residue" evidence="1">
    <location>
        <position position="1"/>
    </location>
</feature>
<proteinExistence type="predicted"/>
<feature type="non-terminal residue" evidence="1">
    <location>
        <position position="117"/>
    </location>
</feature>
<gene>
    <name evidence="1" type="ORF">g.53080</name>
</gene>
<name>A0A1B6KIL5_9HEMI</name>
<dbReference type="AlphaFoldDB" id="A0A1B6KIL5"/>